<sequence length="156" mass="17147">GPGTTLQKGYYWIRAVASPNFHKYLQTKPAYQPGIALIESYTTAGQFQIVSGQLAELVSAPGAAEEFLYANVAQTKTHDGRTLAVSFNTTKNDYGTWAWSGDALTWSAPDQQRPNAAAHYVCQGQQLFINLGAYLYNWPSGCADQTIHYYNDAKAN</sequence>
<organism evidence="1 2">
    <name type="scientific">Patellaria atrata CBS 101060</name>
    <dbReference type="NCBI Taxonomy" id="1346257"/>
    <lineage>
        <taxon>Eukaryota</taxon>
        <taxon>Fungi</taxon>
        <taxon>Dikarya</taxon>
        <taxon>Ascomycota</taxon>
        <taxon>Pezizomycotina</taxon>
        <taxon>Dothideomycetes</taxon>
        <taxon>Dothideomycetes incertae sedis</taxon>
        <taxon>Patellariales</taxon>
        <taxon>Patellariaceae</taxon>
        <taxon>Patellaria</taxon>
    </lineage>
</organism>
<evidence type="ECO:0000313" key="1">
    <source>
        <dbReference type="EMBL" id="KAF2839722.1"/>
    </source>
</evidence>
<accession>A0A9P4SDB6</accession>
<protein>
    <submittedName>
        <fullName evidence="1">Uncharacterized protein</fullName>
    </submittedName>
</protein>
<feature type="non-terminal residue" evidence="1">
    <location>
        <position position="156"/>
    </location>
</feature>
<gene>
    <name evidence="1" type="ORF">M501DRAFT_912971</name>
</gene>
<evidence type="ECO:0000313" key="2">
    <source>
        <dbReference type="Proteomes" id="UP000799429"/>
    </source>
</evidence>
<dbReference type="OrthoDB" id="70316at2759"/>
<feature type="non-terminal residue" evidence="1">
    <location>
        <position position="1"/>
    </location>
</feature>
<proteinExistence type="predicted"/>
<dbReference type="Proteomes" id="UP000799429">
    <property type="component" value="Unassembled WGS sequence"/>
</dbReference>
<comment type="caution">
    <text evidence="1">The sequence shown here is derived from an EMBL/GenBank/DDBJ whole genome shotgun (WGS) entry which is preliminary data.</text>
</comment>
<name>A0A9P4SDB6_9PEZI</name>
<keyword evidence="2" id="KW-1185">Reference proteome</keyword>
<dbReference type="AlphaFoldDB" id="A0A9P4SDB6"/>
<reference evidence="1" key="1">
    <citation type="journal article" date="2020" name="Stud. Mycol.">
        <title>101 Dothideomycetes genomes: a test case for predicting lifestyles and emergence of pathogens.</title>
        <authorList>
            <person name="Haridas S."/>
            <person name="Albert R."/>
            <person name="Binder M."/>
            <person name="Bloem J."/>
            <person name="Labutti K."/>
            <person name="Salamov A."/>
            <person name="Andreopoulos B."/>
            <person name="Baker S."/>
            <person name="Barry K."/>
            <person name="Bills G."/>
            <person name="Bluhm B."/>
            <person name="Cannon C."/>
            <person name="Castanera R."/>
            <person name="Culley D."/>
            <person name="Daum C."/>
            <person name="Ezra D."/>
            <person name="Gonzalez J."/>
            <person name="Henrissat B."/>
            <person name="Kuo A."/>
            <person name="Liang C."/>
            <person name="Lipzen A."/>
            <person name="Lutzoni F."/>
            <person name="Magnuson J."/>
            <person name="Mondo S."/>
            <person name="Nolan M."/>
            <person name="Ohm R."/>
            <person name="Pangilinan J."/>
            <person name="Park H.-J."/>
            <person name="Ramirez L."/>
            <person name="Alfaro M."/>
            <person name="Sun H."/>
            <person name="Tritt A."/>
            <person name="Yoshinaga Y."/>
            <person name="Zwiers L.-H."/>
            <person name="Turgeon B."/>
            <person name="Goodwin S."/>
            <person name="Spatafora J."/>
            <person name="Crous P."/>
            <person name="Grigoriev I."/>
        </authorList>
    </citation>
    <scope>NUCLEOTIDE SEQUENCE</scope>
    <source>
        <strain evidence="1">CBS 101060</strain>
    </source>
</reference>
<dbReference type="EMBL" id="MU006094">
    <property type="protein sequence ID" value="KAF2839722.1"/>
    <property type="molecule type" value="Genomic_DNA"/>
</dbReference>